<evidence type="ECO:0000313" key="4">
    <source>
        <dbReference type="Proteomes" id="UP000027265"/>
    </source>
</evidence>
<comment type="similarity">
    <text evidence="1">Belongs to the cycloisomerase 2 family.</text>
</comment>
<dbReference type="HOGENOM" id="CLU_038716_1_0_1"/>
<evidence type="ECO:0000256" key="1">
    <source>
        <dbReference type="ARBA" id="ARBA00005564"/>
    </source>
</evidence>
<feature type="region of interest" description="Disordered" evidence="2">
    <location>
        <begin position="118"/>
        <end position="141"/>
    </location>
</feature>
<name>A0A067PR07_9AGAM</name>
<dbReference type="PANTHER" id="PTHR30344">
    <property type="entry name" value="6-PHOSPHOGLUCONOLACTONASE-RELATED"/>
    <property type="match status" value="1"/>
</dbReference>
<dbReference type="InterPro" id="IPR019405">
    <property type="entry name" value="Lactonase_7-beta_prop"/>
</dbReference>
<keyword evidence="4" id="KW-1185">Reference proteome</keyword>
<feature type="compositionally biased region" description="Polar residues" evidence="2">
    <location>
        <begin position="118"/>
        <end position="133"/>
    </location>
</feature>
<evidence type="ECO:0000256" key="2">
    <source>
        <dbReference type="SAM" id="MobiDB-lite"/>
    </source>
</evidence>
<dbReference type="OrthoDB" id="9972196at2759"/>
<proteinExistence type="inferred from homology"/>
<reference evidence="4" key="1">
    <citation type="journal article" date="2014" name="Proc. Natl. Acad. Sci. U.S.A.">
        <title>Extensive sampling of basidiomycete genomes demonstrates inadequacy of the white-rot/brown-rot paradigm for wood decay fungi.</title>
        <authorList>
            <person name="Riley R."/>
            <person name="Salamov A.A."/>
            <person name="Brown D.W."/>
            <person name="Nagy L.G."/>
            <person name="Floudas D."/>
            <person name="Held B.W."/>
            <person name="Levasseur A."/>
            <person name="Lombard V."/>
            <person name="Morin E."/>
            <person name="Otillar R."/>
            <person name="Lindquist E.A."/>
            <person name="Sun H."/>
            <person name="LaButti K.M."/>
            <person name="Schmutz J."/>
            <person name="Jabbour D."/>
            <person name="Luo H."/>
            <person name="Baker S.E."/>
            <person name="Pisabarro A.G."/>
            <person name="Walton J.D."/>
            <person name="Blanchette R.A."/>
            <person name="Henrissat B."/>
            <person name="Martin F."/>
            <person name="Cullen D."/>
            <person name="Hibbett D.S."/>
            <person name="Grigoriev I.V."/>
        </authorList>
    </citation>
    <scope>NUCLEOTIDE SEQUENCE [LARGE SCALE GENOMIC DNA]</scope>
    <source>
        <strain evidence="4">MUCL 33604</strain>
    </source>
</reference>
<dbReference type="InParanoid" id="A0A067PR07"/>
<dbReference type="GO" id="GO:0017057">
    <property type="term" value="F:6-phosphogluconolactonase activity"/>
    <property type="evidence" value="ECO:0007669"/>
    <property type="project" value="TreeGrafter"/>
</dbReference>
<evidence type="ECO:0000313" key="3">
    <source>
        <dbReference type="EMBL" id="KDQ56245.1"/>
    </source>
</evidence>
<dbReference type="PANTHER" id="PTHR30344:SF1">
    <property type="entry name" value="6-PHOSPHOGLUCONOLACTONASE"/>
    <property type="match status" value="1"/>
</dbReference>
<gene>
    <name evidence="3" type="ORF">JAAARDRAFT_59153</name>
</gene>
<sequence length="350" mass="38034">MIFHILVGSYTNEIYTLAFDPNVPSLKLVSSVVVGHHPSWITPHSTNPSLVYAGLEQPDGKIVAVEYDAEWRGKVVSEVSSGGADPCTLLAYKDELIIGNYSSASVVTLSLNPNPSQLDTSRVLSSSHLTGSGPNPERQKVPHPHQIIIHPEREELLVPDLGSDKVLRYFKTDSGIWETKGFVEYQPGGGPRHVAFYEGVLFTVLELSCYLAAHEFPPLPSSPKLIACLPTRHKPEPHPTGMLAAEILIPAPNKTFTTPYIYVSNRNDPDSTGDTIAIFSASPFEFVAEVSTGLEHLRGMVFGGEDDKWLVAGGVNGHGVKIFERVDGGKGLKEVVADMDIKAPTGFLWV</sequence>
<accession>A0A067PR07</accession>
<protein>
    <recommendedName>
        <fullName evidence="5">Isomerase YbhE</fullName>
    </recommendedName>
</protein>
<dbReference type="STRING" id="933084.A0A067PR07"/>
<dbReference type="InterPro" id="IPR050282">
    <property type="entry name" value="Cycloisomerase_2"/>
</dbReference>
<dbReference type="AlphaFoldDB" id="A0A067PR07"/>
<dbReference type="Proteomes" id="UP000027265">
    <property type="component" value="Unassembled WGS sequence"/>
</dbReference>
<evidence type="ECO:0008006" key="5">
    <source>
        <dbReference type="Google" id="ProtNLM"/>
    </source>
</evidence>
<dbReference type="InterPro" id="IPR015943">
    <property type="entry name" value="WD40/YVTN_repeat-like_dom_sf"/>
</dbReference>
<dbReference type="EMBL" id="KL197722">
    <property type="protein sequence ID" value="KDQ56245.1"/>
    <property type="molecule type" value="Genomic_DNA"/>
</dbReference>
<organism evidence="3 4">
    <name type="scientific">Jaapia argillacea MUCL 33604</name>
    <dbReference type="NCBI Taxonomy" id="933084"/>
    <lineage>
        <taxon>Eukaryota</taxon>
        <taxon>Fungi</taxon>
        <taxon>Dikarya</taxon>
        <taxon>Basidiomycota</taxon>
        <taxon>Agaricomycotina</taxon>
        <taxon>Agaricomycetes</taxon>
        <taxon>Agaricomycetidae</taxon>
        <taxon>Jaapiales</taxon>
        <taxon>Jaapiaceae</taxon>
        <taxon>Jaapia</taxon>
    </lineage>
</organism>
<dbReference type="Gene3D" id="2.130.10.10">
    <property type="entry name" value="YVTN repeat-like/Quinoprotein amine dehydrogenase"/>
    <property type="match status" value="1"/>
</dbReference>
<dbReference type="Pfam" id="PF10282">
    <property type="entry name" value="Lactonase"/>
    <property type="match status" value="1"/>
</dbReference>
<dbReference type="SUPFAM" id="SSF75011">
    <property type="entry name" value="3-carboxy-cis,cis-mucoante lactonizing enzyme"/>
    <property type="match status" value="1"/>
</dbReference>